<reference evidence="1" key="2">
    <citation type="journal article" date="2015" name="Fish Shellfish Immunol.">
        <title>Early steps in the European eel (Anguilla anguilla)-Vibrio vulnificus interaction in the gills: Role of the RtxA13 toxin.</title>
        <authorList>
            <person name="Callol A."/>
            <person name="Pajuelo D."/>
            <person name="Ebbesson L."/>
            <person name="Teles M."/>
            <person name="MacKenzie S."/>
            <person name="Amaro C."/>
        </authorList>
    </citation>
    <scope>NUCLEOTIDE SEQUENCE</scope>
</reference>
<reference evidence="1" key="1">
    <citation type="submission" date="2014-11" db="EMBL/GenBank/DDBJ databases">
        <authorList>
            <person name="Amaro Gonzalez C."/>
        </authorList>
    </citation>
    <scope>NUCLEOTIDE SEQUENCE</scope>
</reference>
<proteinExistence type="predicted"/>
<name>A0A0E9V8R5_ANGAN</name>
<sequence>MRVRECRCRMSFAPRCLQTILKHLSV</sequence>
<organism evidence="1">
    <name type="scientific">Anguilla anguilla</name>
    <name type="common">European freshwater eel</name>
    <name type="synonym">Muraena anguilla</name>
    <dbReference type="NCBI Taxonomy" id="7936"/>
    <lineage>
        <taxon>Eukaryota</taxon>
        <taxon>Metazoa</taxon>
        <taxon>Chordata</taxon>
        <taxon>Craniata</taxon>
        <taxon>Vertebrata</taxon>
        <taxon>Euteleostomi</taxon>
        <taxon>Actinopterygii</taxon>
        <taxon>Neopterygii</taxon>
        <taxon>Teleostei</taxon>
        <taxon>Anguilliformes</taxon>
        <taxon>Anguillidae</taxon>
        <taxon>Anguilla</taxon>
    </lineage>
</organism>
<dbReference type="EMBL" id="GBXM01034181">
    <property type="protein sequence ID" value="JAH74396.1"/>
    <property type="molecule type" value="Transcribed_RNA"/>
</dbReference>
<accession>A0A0E9V8R5</accession>
<protein>
    <submittedName>
        <fullName evidence="1">Uncharacterized protein</fullName>
    </submittedName>
</protein>
<dbReference type="AlphaFoldDB" id="A0A0E9V8R5"/>
<evidence type="ECO:0000313" key="1">
    <source>
        <dbReference type="EMBL" id="JAH74396.1"/>
    </source>
</evidence>